<dbReference type="STRING" id="1130080.SAMN04488113_101127"/>
<dbReference type="InterPro" id="IPR021380">
    <property type="entry name" value="DUF3013"/>
</dbReference>
<dbReference type="Pfam" id="PF11217">
    <property type="entry name" value="DUF3013"/>
    <property type="match status" value="1"/>
</dbReference>
<evidence type="ECO:0000313" key="1">
    <source>
        <dbReference type="EMBL" id="SEI49236.1"/>
    </source>
</evidence>
<protein>
    <submittedName>
        <fullName evidence="1">Uncharacterized protein</fullName>
    </submittedName>
</protein>
<dbReference type="EMBL" id="FNYW01000001">
    <property type="protein sequence ID" value="SEI49236.1"/>
    <property type="molecule type" value="Genomic_DNA"/>
</dbReference>
<dbReference type="Proteomes" id="UP000198564">
    <property type="component" value="Unassembled WGS sequence"/>
</dbReference>
<sequence length="183" mass="21368">MSDDLSRYMDNELKTMLPNFKWKIVKDSKKKLVELFLTFSVKADESVQVQDMLGKNNKPGNVQLEDVICFYDPAYSHVKPQNYLASFSMDSFAGIDKGYVDAILRKLNYTTKKGEVELNEFLNNDFTDSFTLTWQNKNLENMVDTMKKARRYSEEKLMFDPDGEESFFEKLKKDDTDDGVERI</sequence>
<proteinExistence type="predicted"/>
<organism evidence="1 2">
    <name type="scientific">Alkalibacterium gilvum</name>
    <dbReference type="NCBI Taxonomy" id="1130080"/>
    <lineage>
        <taxon>Bacteria</taxon>
        <taxon>Bacillati</taxon>
        <taxon>Bacillota</taxon>
        <taxon>Bacilli</taxon>
        <taxon>Lactobacillales</taxon>
        <taxon>Carnobacteriaceae</taxon>
        <taxon>Alkalibacterium</taxon>
    </lineage>
</organism>
<dbReference type="OrthoDB" id="2165293at2"/>
<dbReference type="Gene3D" id="3.40.50.11250">
    <property type="entry name" value="Protein of unknown function DUF3013"/>
    <property type="match status" value="1"/>
</dbReference>
<gene>
    <name evidence="1" type="ORF">SAMN04488113_101127</name>
</gene>
<name>A0A1H6R460_9LACT</name>
<dbReference type="AlphaFoldDB" id="A0A1H6R460"/>
<accession>A0A1H6R460</accession>
<evidence type="ECO:0000313" key="2">
    <source>
        <dbReference type="Proteomes" id="UP000198564"/>
    </source>
</evidence>
<dbReference type="RefSeq" id="WP_091631880.1">
    <property type="nucleotide sequence ID" value="NZ_FNYW01000001.1"/>
</dbReference>
<keyword evidence="2" id="KW-1185">Reference proteome</keyword>
<reference evidence="2" key="1">
    <citation type="submission" date="2016-10" db="EMBL/GenBank/DDBJ databases">
        <authorList>
            <person name="Varghese N."/>
            <person name="Submissions S."/>
        </authorList>
    </citation>
    <scope>NUCLEOTIDE SEQUENCE [LARGE SCALE GENOMIC DNA]</scope>
    <source>
        <strain evidence="2">DSM 25751</strain>
    </source>
</reference>